<dbReference type="EMBL" id="OX395141">
    <property type="protein sequence ID" value="CAI5795289.1"/>
    <property type="molecule type" value="Genomic_DNA"/>
</dbReference>
<reference evidence="1" key="1">
    <citation type="submission" date="2022-12" db="EMBL/GenBank/DDBJ databases">
        <authorList>
            <person name="Alioto T."/>
            <person name="Alioto T."/>
            <person name="Gomez Garrido J."/>
        </authorList>
    </citation>
    <scope>NUCLEOTIDE SEQUENCE</scope>
</reference>
<evidence type="ECO:0000313" key="1">
    <source>
        <dbReference type="EMBL" id="CAI5795289.1"/>
    </source>
</evidence>
<dbReference type="Proteomes" id="UP001178461">
    <property type="component" value="Chromosome 15"/>
</dbReference>
<protein>
    <submittedName>
        <fullName evidence="1">Uncharacterized protein</fullName>
    </submittedName>
</protein>
<accession>A0AA35LFN4</accession>
<evidence type="ECO:0000313" key="2">
    <source>
        <dbReference type="Proteomes" id="UP001178461"/>
    </source>
</evidence>
<dbReference type="AlphaFoldDB" id="A0AA35LFN4"/>
<sequence>MRQGEKYHWAEPDAGPLRLIASRFHLRRNSTATAKGSPCDWIASAQDLIMSSTEFAKLSPAGKFAHSLNLAPDLEITAEGYLWSPAGMAKQGKVQI</sequence>
<organism evidence="1 2">
    <name type="scientific">Podarcis lilfordi</name>
    <name type="common">Lilford's wall lizard</name>
    <dbReference type="NCBI Taxonomy" id="74358"/>
    <lineage>
        <taxon>Eukaryota</taxon>
        <taxon>Metazoa</taxon>
        <taxon>Chordata</taxon>
        <taxon>Craniata</taxon>
        <taxon>Vertebrata</taxon>
        <taxon>Euteleostomi</taxon>
        <taxon>Lepidosauria</taxon>
        <taxon>Squamata</taxon>
        <taxon>Bifurcata</taxon>
        <taxon>Unidentata</taxon>
        <taxon>Episquamata</taxon>
        <taxon>Laterata</taxon>
        <taxon>Lacertibaenia</taxon>
        <taxon>Lacertidae</taxon>
        <taxon>Podarcis</taxon>
    </lineage>
</organism>
<gene>
    <name evidence="1" type="ORF">PODLI_1B004377</name>
</gene>
<keyword evidence="2" id="KW-1185">Reference proteome</keyword>
<name>A0AA35LFN4_9SAUR</name>
<proteinExistence type="predicted"/>